<feature type="chain" id="PRO_5002537753" evidence="2">
    <location>
        <begin position="21"/>
        <end position="361"/>
    </location>
</feature>
<dbReference type="STRING" id="1618646.UW57_C0006G0022"/>
<dbReference type="Proteomes" id="UP000034652">
    <property type="component" value="Unassembled WGS sequence"/>
</dbReference>
<reference evidence="4 5" key="1">
    <citation type="journal article" date="2015" name="Nature">
        <title>rRNA introns, odd ribosomes, and small enigmatic genomes across a large radiation of phyla.</title>
        <authorList>
            <person name="Brown C.T."/>
            <person name="Hug L.A."/>
            <person name="Thomas B.C."/>
            <person name="Sharon I."/>
            <person name="Castelle C.J."/>
            <person name="Singh A."/>
            <person name="Wilkins M.J."/>
            <person name="Williams K.H."/>
            <person name="Banfield J.F."/>
        </authorList>
    </citation>
    <scope>NUCLEOTIDE SEQUENCE [LARGE SCALE GENOMIC DNA]</scope>
</reference>
<protein>
    <submittedName>
        <fullName evidence="4">Peptidoglycan-binding protein</fullName>
    </submittedName>
</protein>
<evidence type="ECO:0000259" key="3">
    <source>
        <dbReference type="Pfam" id="PF01476"/>
    </source>
</evidence>
<evidence type="ECO:0000313" key="4">
    <source>
        <dbReference type="EMBL" id="KKT63520.1"/>
    </source>
</evidence>
<accession>A0A0G1IWQ1</accession>
<keyword evidence="1" id="KW-1133">Transmembrane helix</keyword>
<evidence type="ECO:0000256" key="1">
    <source>
        <dbReference type="SAM" id="Phobius"/>
    </source>
</evidence>
<organism evidence="4 5">
    <name type="scientific">Candidatus Giovannonibacteria bacterium GW2011_GWA1_44_29</name>
    <dbReference type="NCBI Taxonomy" id="1618646"/>
    <lineage>
        <taxon>Bacteria</taxon>
        <taxon>Candidatus Giovannoniibacteriota</taxon>
    </lineage>
</organism>
<feature type="domain" description="LysM" evidence="3">
    <location>
        <begin position="25"/>
        <end position="57"/>
    </location>
</feature>
<proteinExistence type="predicted"/>
<dbReference type="InterPro" id="IPR018392">
    <property type="entry name" value="LysM"/>
</dbReference>
<keyword evidence="2" id="KW-0732">Signal</keyword>
<feature type="transmembrane region" description="Helical" evidence="1">
    <location>
        <begin position="114"/>
        <end position="137"/>
    </location>
</feature>
<sequence length="361" mass="40270">MNRILFSLLFLVMFSATAFADLEVYKVQKDDTLWALSGKYLDDPTRWGELLDLNPYLKEPGRMYDRGDKGVVVIVRPGEQLRGLTALGISGELMSLSELKAEAGISESFYDSRWFGLLASILLFLVLVATSVPYAIFRAHRWRFLNPITSGSPVVEGGIPPTRPCDVEERFQRIAERHYGEENPSANLSAERPVRVGEIESGFLSGNGMVQYRDRREPRRLRREPAYRSHFRFPDEHKEELYFLQGCANDVIFSWARYVGFAWTSDRAVVPAPHPTREASPTPLRVATRSGEMVDAIPMPMATVTASGLRIVVPESAFVRVGEKGKISISVSHACDITIGRVLKKVKVRASKPAAPAAIAS</sequence>
<evidence type="ECO:0000256" key="2">
    <source>
        <dbReference type="SAM" id="SignalP"/>
    </source>
</evidence>
<gene>
    <name evidence="4" type="ORF">UW57_C0006G0022</name>
</gene>
<dbReference type="Pfam" id="PF01476">
    <property type="entry name" value="LysM"/>
    <property type="match status" value="1"/>
</dbReference>
<comment type="caution">
    <text evidence="4">The sequence shown here is derived from an EMBL/GenBank/DDBJ whole genome shotgun (WGS) entry which is preliminary data.</text>
</comment>
<dbReference type="EMBL" id="LCIV01000006">
    <property type="protein sequence ID" value="KKT63520.1"/>
    <property type="molecule type" value="Genomic_DNA"/>
</dbReference>
<keyword evidence="1" id="KW-0812">Transmembrane</keyword>
<keyword evidence="1" id="KW-0472">Membrane</keyword>
<feature type="signal peptide" evidence="2">
    <location>
        <begin position="1"/>
        <end position="20"/>
    </location>
</feature>
<name>A0A0G1IWQ1_9BACT</name>
<dbReference type="AlphaFoldDB" id="A0A0G1IWQ1"/>
<dbReference type="CDD" id="cd00118">
    <property type="entry name" value="LysM"/>
    <property type="match status" value="1"/>
</dbReference>
<evidence type="ECO:0000313" key="5">
    <source>
        <dbReference type="Proteomes" id="UP000034652"/>
    </source>
</evidence>